<evidence type="ECO:0000313" key="2">
    <source>
        <dbReference type="EMBL" id="MCU7548634.1"/>
    </source>
</evidence>
<protein>
    <submittedName>
        <fullName evidence="2">Uncharacterized protein</fullName>
    </submittedName>
</protein>
<name>A0A9X3BFE3_9BACT</name>
<organism evidence="2 3">
    <name type="scientific">Paraflavisolibacter caeni</name>
    <dbReference type="NCBI Taxonomy" id="2982496"/>
    <lineage>
        <taxon>Bacteria</taxon>
        <taxon>Pseudomonadati</taxon>
        <taxon>Bacteroidota</taxon>
        <taxon>Chitinophagia</taxon>
        <taxon>Chitinophagales</taxon>
        <taxon>Chitinophagaceae</taxon>
        <taxon>Paraflavisolibacter</taxon>
    </lineage>
</organism>
<evidence type="ECO:0000256" key="1">
    <source>
        <dbReference type="SAM" id="SignalP"/>
    </source>
</evidence>
<dbReference type="RefSeq" id="WP_279296079.1">
    <property type="nucleotide sequence ID" value="NZ_JAOTIF010000002.1"/>
</dbReference>
<dbReference type="Proteomes" id="UP001155483">
    <property type="component" value="Unassembled WGS sequence"/>
</dbReference>
<keyword evidence="1" id="KW-0732">Signal</keyword>
<feature type="chain" id="PRO_5040909057" evidence="1">
    <location>
        <begin position="27"/>
        <end position="249"/>
    </location>
</feature>
<reference evidence="2" key="1">
    <citation type="submission" date="2022-09" db="EMBL/GenBank/DDBJ databases">
        <authorList>
            <person name="Yuan C."/>
            <person name="Ke Z."/>
        </authorList>
    </citation>
    <scope>NUCLEOTIDE SEQUENCE</scope>
    <source>
        <strain evidence="2">LB-8</strain>
    </source>
</reference>
<sequence length="249" mass="27796">MKPLTLLTMPLLAVVIFCVISCGGQGGNKNETTTTEDTTTTTTTTTEATTPASTITTMPQDMVVATHKVADFNKWEASYDAHDSMRLANGVHSYVIGRNIKDTNMVMVATKVDDMKKAKAFAKDPALKQAMQKGGVMGTPHFNFITMVYQDTSKIESDLRSRTTFMVKDWDRWQKKFDSGRQMRKDNGIVDRAYGHDVDDNHKVVVVVALTDTAKAFAHWKSDDIKKGMEAAGVIGQPERFLFRIVKRY</sequence>
<accession>A0A9X3BFE3</accession>
<proteinExistence type="predicted"/>
<comment type="caution">
    <text evidence="2">The sequence shown here is derived from an EMBL/GenBank/DDBJ whole genome shotgun (WGS) entry which is preliminary data.</text>
</comment>
<reference evidence="2" key="2">
    <citation type="submission" date="2023-04" db="EMBL/GenBank/DDBJ databases">
        <title>Paracnuella aquatica gen. nov., sp. nov., a member of the family Chitinophagaceae isolated from a hot spring.</title>
        <authorList>
            <person name="Wang C."/>
        </authorList>
    </citation>
    <scope>NUCLEOTIDE SEQUENCE</scope>
    <source>
        <strain evidence="2">LB-8</strain>
    </source>
</reference>
<keyword evidence="3" id="KW-1185">Reference proteome</keyword>
<dbReference type="AlphaFoldDB" id="A0A9X3BFE3"/>
<feature type="signal peptide" evidence="1">
    <location>
        <begin position="1"/>
        <end position="26"/>
    </location>
</feature>
<evidence type="ECO:0000313" key="3">
    <source>
        <dbReference type="Proteomes" id="UP001155483"/>
    </source>
</evidence>
<dbReference type="EMBL" id="JAOTIF010000002">
    <property type="protein sequence ID" value="MCU7548634.1"/>
    <property type="molecule type" value="Genomic_DNA"/>
</dbReference>
<gene>
    <name evidence="2" type="ORF">OCK74_05870</name>
</gene>